<reference evidence="2 3" key="1">
    <citation type="journal article" date="2018" name="Front. Microbiol.">
        <title>Genome-Wide Analysis of Corynespora cassiicola Leaf Fall Disease Putative Effectors.</title>
        <authorList>
            <person name="Lopez D."/>
            <person name="Ribeiro S."/>
            <person name="Label P."/>
            <person name="Fumanal B."/>
            <person name="Venisse J.S."/>
            <person name="Kohler A."/>
            <person name="de Oliveira R.R."/>
            <person name="Labutti K."/>
            <person name="Lipzen A."/>
            <person name="Lail K."/>
            <person name="Bauer D."/>
            <person name="Ohm R.A."/>
            <person name="Barry K.W."/>
            <person name="Spatafora J."/>
            <person name="Grigoriev I.V."/>
            <person name="Martin F.M."/>
            <person name="Pujade-Renaud V."/>
        </authorList>
    </citation>
    <scope>NUCLEOTIDE SEQUENCE [LARGE SCALE GENOMIC DNA]</scope>
    <source>
        <strain evidence="2 3">Philippines</strain>
    </source>
</reference>
<dbReference type="EMBL" id="KZ678133">
    <property type="protein sequence ID" value="PSN69325.1"/>
    <property type="molecule type" value="Genomic_DNA"/>
</dbReference>
<protein>
    <submittedName>
        <fullName evidence="2">Uncharacterized protein</fullName>
    </submittedName>
</protein>
<sequence length="733" mass="80617">MSTTSLTLPTGTQEQPRPSLVVRGPSEPSLPSGNKNDYFVHPLSPRASLSRHFGSLQEHADVVRAMTPNGGGSTPQPESRREGFIWDVPVGEEPREGDIASPKVLSNRPTPPTPPLLVQVTAVSQHPDPARESVASATSSSTFRSSRSSSKRRSTASSLTDALYRNDTSRSTASSIARGVRRHVPDLRIFKSSDGKSQKSEKQPRHNEEQSPRKSQDERHHKSSPQNSSPQTYLPPALKTILPSEKATKHVNIAEEPAYKVPPATRGGGLKDRRKIDRAEAMKLTLPLELPDLPSRRREVMYDAGNLVAPRRLSPKTPASENPLVMSANYPRSQDTEEGILPGNDTFISSSSPKSEKHHPKARERYHVSGPRLKKKNSGTAESDSSLAMTPDGNYSPAQLDFPSFDQRQLQTLAELKELGKTRRNHRSRWRWSGPWTSNDLAESPSSASSRPYFPFTRLLRSKYDNSDTPPSTSLQDKVAVEQCWGLKKRQSIPVRPHTLYEPSQLDSMPVPPNFIPPGLQRVPTPPIYDSHGDLKGKLAGFFFDLQGLRRPKESPTAAQGIWDSDTLLMPLDPRLSKKTSSDESPQGLSSLSPTPLDFEYAPMSGAGRSKAHVRYPSAPTPDAHGRADWFRLKLGEDTDADERAKNEWCTPEHLPGSPLCPLSDKYRGPSAGICVFHGRKSDATILEKGKGKDSGKEQQNVDGAEAGPGSWVCVGMGCSKRSLRRRLMSSSP</sequence>
<feature type="compositionally biased region" description="Polar residues" evidence="1">
    <location>
        <begin position="378"/>
        <end position="388"/>
    </location>
</feature>
<proteinExistence type="predicted"/>
<feature type="region of interest" description="Disordered" evidence="1">
    <location>
        <begin position="421"/>
        <end position="448"/>
    </location>
</feature>
<dbReference type="AlphaFoldDB" id="A0A2T2NV57"/>
<feature type="compositionally biased region" description="Basic and acidic residues" evidence="1">
    <location>
        <begin position="183"/>
        <end position="220"/>
    </location>
</feature>
<dbReference type="OrthoDB" id="3648773at2759"/>
<feature type="region of interest" description="Disordered" evidence="1">
    <location>
        <begin position="1"/>
        <end position="43"/>
    </location>
</feature>
<feature type="region of interest" description="Disordered" evidence="1">
    <location>
        <begin position="688"/>
        <end position="711"/>
    </location>
</feature>
<dbReference type="Proteomes" id="UP000240883">
    <property type="component" value="Unassembled WGS sequence"/>
</dbReference>
<dbReference type="STRING" id="1448308.A0A2T2NV57"/>
<feature type="region of interest" description="Disordered" evidence="1">
    <location>
        <begin position="62"/>
        <end position="236"/>
    </location>
</feature>
<organism evidence="2 3">
    <name type="scientific">Corynespora cassiicola Philippines</name>
    <dbReference type="NCBI Taxonomy" id="1448308"/>
    <lineage>
        <taxon>Eukaryota</taxon>
        <taxon>Fungi</taxon>
        <taxon>Dikarya</taxon>
        <taxon>Ascomycota</taxon>
        <taxon>Pezizomycotina</taxon>
        <taxon>Dothideomycetes</taxon>
        <taxon>Pleosporomycetidae</taxon>
        <taxon>Pleosporales</taxon>
        <taxon>Corynesporascaceae</taxon>
        <taxon>Corynespora</taxon>
    </lineage>
</organism>
<feature type="compositionally biased region" description="Polar residues" evidence="1">
    <location>
        <begin position="583"/>
        <end position="594"/>
    </location>
</feature>
<feature type="compositionally biased region" description="Polar residues" evidence="1">
    <location>
        <begin position="1"/>
        <end position="16"/>
    </location>
</feature>
<gene>
    <name evidence="2" type="ORF">BS50DRAFT_339642</name>
</gene>
<evidence type="ECO:0000256" key="1">
    <source>
        <dbReference type="SAM" id="MobiDB-lite"/>
    </source>
</evidence>
<feature type="compositionally biased region" description="Basic and acidic residues" evidence="1">
    <location>
        <begin position="688"/>
        <end position="697"/>
    </location>
</feature>
<keyword evidence="3" id="KW-1185">Reference proteome</keyword>
<feature type="compositionally biased region" description="Polar residues" evidence="1">
    <location>
        <begin position="435"/>
        <end position="448"/>
    </location>
</feature>
<feature type="region of interest" description="Disordered" evidence="1">
    <location>
        <begin position="332"/>
        <end position="401"/>
    </location>
</feature>
<accession>A0A2T2NV57</accession>
<evidence type="ECO:0000313" key="3">
    <source>
        <dbReference type="Proteomes" id="UP000240883"/>
    </source>
</evidence>
<feature type="compositionally biased region" description="Low complexity" evidence="1">
    <location>
        <begin position="132"/>
        <end position="148"/>
    </location>
</feature>
<evidence type="ECO:0000313" key="2">
    <source>
        <dbReference type="EMBL" id="PSN69325.1"/>
    </source>
</evidence>
<name>A0A2T2NV57_CORCC</name>
<feature type="region of interest" description="Disordered" evidence="1">
    <location>
        <begin position="573"/>
        <end position="604"/>
    </location>
</feature>